<evidence type="ECO:0000313" key="3">
    <source>
        <dbReference type="Proteomes" id="UP000008068"/>
    </source>
</evidence>
<dbReference type="Pfam" id="PF01827">
    <property type="entry name" value="FTH"/>
    <property type="match status" value="1"/>
</dbReference>
<name>G0NQQ3_CAEBE</name>
<reference evidence="3" key="1">
    <citation type="submission" date="2011-07" db="EMBL/GenBank/DDBJ databases">
        <authorList>
            <consortium name="Caenorhabditis brenneri Sequencing and Analysis Consortium"/>
            <person name="Wilson R.K."/>
        </authorList>
    </citation>
    <scope>NUCLEOTIDE SEQUENCE [LARGE SCALE GENOMIC DNA]</scope>
    <source>
        <strain evidence="3">PB2801</strain>
    </source>
</reference>
<organism evidence="3">
    <name type="scientific">Caenorhabditis brenneri</name>
    <name type="common">Nematode worm</name>
    <dbReference type="NCBI Taxonomy" id="135651"/>
    <lineage>
        <taxon>Eukaryota</taxon>
        <taxon>Metazoa</taxon>
        <taxon>Ecdysozoa</taxon>
        <taxon>Nematoda</taxon>
        <taxon>Chromadorea</taxon>
        <taxon>Rhabditida</taxon>
        <taxon>Rhabditina</taxon>
        <taxon>Rhabditomorpha</taxon>
        <taxon>Rhabditoidea</taxon>
        <taxon>Rhabditidae</taxon>
        <taxon>Peloderinae</taxon>
        <taxon>Caenorhabditis</taxon>
    </lineage>
</organism>
<dbReference type="AlphaFoldDB" id="G0NQQ3"/>
<feature type="domain" description="F-box" evidence="1">
    <location>
        <begin position="25"/>
        <end position="65"/>
    </location>
</feature>
<dbReference type="InterPro" id="IPR001810">
    <property type="entry name" value="F-box_dom"/>
</dbReference>
<evidence type="ECO:0000259" key="1">
    <source>
        <dbReference type="SMART" id="SM00256"/>
    </source>
</evidence>
<protein>
    <recommendedName>
        <fullName evidence="1">F-box domain-containing protein</fullName>
    </recommendedName>
</protein>
<dbReference type="OrthoDB" id="5847476at2759"/>
<dbReference type="FunCoup" id="G0NQQ3">
    <property type="interactions" value="234"/>
</dbReference>
<dbReference type="EMBL" id="GL379927">
    <property type="protein sequence ID" value="EGT35862.1"/>
    <property type="molecule type" value="Genomic_DNA"/>
</dbReference>
<sequence>MDQLLGKINLNESREINQPPMLMDMPKVVMKLIMEKTDFRSLQTLRKVCHSLRAFIDDIHPEAHIDVIGITMELNAISLFFKEIHVEYRRHEENSCSISCDNKLKIFEDTNYIDRFSMDFELILRNQNSILNLFQVSLSRVEIEDVDEIFRKMKHVLKSKKLPLKTKEVRFSIENHENVLSILPYLDPEYLKNLVINDSTICDRDLEILEIGGIMELEQWKNLDEIYIPTFRLRGSIKDFEYCSRMVASLENVRIEELMELKKTSRFPFG</sequence>
<keyword evidence="3" id="KW-1185">Reference proteome</keyword>
<dbReference type="InParanoid" id="G0NQQ3"/>
<dbReference type="Proteomes" id="UP000008068">
    <property type="component" value="Unassembled WGS sequence"/>
</dbReference>
<dbReference type="PANTHER" id="PTHR23014">
    <property type="entry name" value="F-BOX A PROTEIN"/>
    <property type="match status" value="1"/>
</dbReference>
<dbReference type="HOGENOM" id="CLU_030831_0_1_1"/>
<dbReference type="Pfam" id="PF00646">
    <property type="entry name" value="F-box"/>
    <property type="match status" value="1"/>
</dbReference>
<dbReference type="SMART" id="SM00256">
    <property type="entry name" value="FBOX"/>
    <property type="match status" value="1"/>
</dbReference>
<evidence type="ECO:0000313" key="2">
    <source>
        <dbReference type="EMBL" id="EGT35862.1"/>
    </source>
</evidence>
<proteinExistence type="predicted"/>
<dbReference type="OMA" id="NDSTICD"/>
<dbReference type="InterPro" id="IPR002900">
    <property type="entry name" value="DUF38/FTH_CAE_spp"/>
</dbReference>
<dbReference type="PANTHER" id="PTHR23014:SF1">
    <property type="entry name" value="DUF38 DOMAIN-CONTAINING PROTEIN-RELATED"/>
    <property type="match status" value="1"/>
</dbReference>
<gene>
    <name evidence="2" type="ORF">CAEBREN_24612</name>
</gene>
<accession>G0NQQ3</accession>